<evidence type="ECO:0000313" key="7">
    <source>
        <dbReference type="EMBL" id="QIZ70758.1"/>
    </source>
</evidence>
<dbReference type="InterPro" id="IPR007267">
    <property type="entry name" value="GtrA_DPMS_TM"/>
</dbReference>
<keyword evidence="2 5" id="KW-0812">Transmembrane</keyword>
<dbReference type="Pfam" id="PF04138">
    <property type="entry name" value="GtrA_DPMS_TM"/>
    <property type="match status" value="1"/>
</dbReference>
<reference evidence="7 8" key="1">
    <citation type="submission" date="2020-04" db="EMBL/GenBank/DDBJ databases">
        <authorList>
            <person name="Basu S."/>
            <person name="Maruthanayagam V."/>
            <person name="Chakraborty S."/>
            <person name="Pramanik A."/>
            <person name="Mukherjee J."/>
            <person name="Brink B."/>
        </authorList>
    </citation>
    <scope>NUCLEOTIDE SEQUENCE [LARGE SCALE GENOMIC DNA]</scope>
    <source>
        <strain evidence="7 8">AP17</strain>
    </source>
</reference>
<dbReference type="GO" id="GO:0000271">
    <property type="term" value="P:polysaccharide biosynthetic process"/>
    <property type="evidence" value="ECO:0007669"/>
    <property type="project" value="InterPro"/>
</dbReference>
<dbReference type="Proteomes" id="UP000500857">
    <property type="component" value="Chromosome"/>
</dbReference>
<evidence type="ECO:0000256" key="5">
    <source>
        <dbReference type="SAM" id="Phobius"/>
    </source>
</evidence>
<keyword evidence="3 5" id="KW-1133">Transmembrane helix</keyword>
<feature type="domain" description="GtrA/DPMS transmembrane" evidence="6">
    <location>
        <begin position="3"/>
        <end position="114"/>
    </location>
</feature>
<dbReference type="EMBL" id="CP051167">
    <property type="protein sequence ID" value="QIZ70758.1"/>
    <property type="molecule type" value="Genomic_DNA"/>
</dbReference>
<accession>A0A6H1TVX8</accession>
<evidence type="ECO:0000256" key="2">
    <source>
        <dbReference type="ARBA" id="ARBA00022692"/>
    </source>
</evidence>
<evidence type="ECO:0000256" key="3">
    <source>
        <dbReference type="ARBA" id="ARBA00022989"/>
    </source>
</evidence>
<feature type="transmembrane region" description="Helical" evidence="5">
    <location>
        <begin position="98"/>
        <end position="115"/>
    </location>
</feature>
<gene>
    <name evidence="7" type="ORF">HCG48_09320</name>
</gene>
<protein>
    <recommendedName>
        <fullName evidence="6">GtrA/DPMS transmembrane domain-containing protein</fullName>
    </recommendedName>
</protein>
<feature type="transmembrane region" description="Helical" evidence="5">
    <location>
        <begin position="60"/>
        <end position="86"/>
    </location>
</feature>
<keyword evidence="4 5" id="KW-0472">Membrane</keyword>
<evidence type="ECO:0000313" key="8">
    <source>
        <dbReference type="Proteomes" id="UP000500857"/>
    </source>
</evidence>
<sequence length="139" mass="16185">MASFLATALDFIVFSLFVRLFELPVPRGAVFGSLAGGIFHFSLCRFWVFARFERNLLEAAFRYAIVSGSALVLHSTLTTLLATYLLDIEETAWLTSKFLVFAFWIYPGSKYMVFGRSRRFRTARRRGYLWFGRLRKGRW</sequence>
<dbReference type="GO" id="GO:0016020">
    <property type="term" value="C:membrane"/>
    <property type="evidence" value="ECO:0007669"/>
    <property type="project" value="UniProtKB-SubCell"/>
</dbReference>
<feature type="transmembrane region" description="Helical" evidence="5">
    <location>
        <begin position="30"/>
        <end position="48"/>
    </location>
</feature>
<keyword evidence="8" id="KW-1185">Reference proteome</keyword>
<comment type="subcellular location">
    <subcellularLocation>
        <location evidence="1">Membrane</location>
        <topology evidence="1">Multi-pass membrane protein</topology>
    </subcellularLocation>
</comment>
<dbReference type="KEGG" id="oxy:HCG48_09320"/>
<name>A0A6H1TVX8_9CYAN</name>
<proteinExistence type="predicted"/>
<dbReference type="AlphaFoldDB" id="A0A6H1TVX8"/>
<evidence type="ECO:0000256" key="4">
    <source>
        <dbReference type="ARBA" id="ARBA00023136"/>
    </source>
</evidence>
<evidence type="ECO:0000256" key="1">
    <source>
        <dbReference type="ARBA" id="ARBA00004141"/>
    </source>
</evidence>
<evidence type="ECO:0000259" key="6">
    <source>
        <dbReference type="Pfam" id="PF04138"/>
    </source>
</evidence>
<organism evidence="7 8">
    <name type="scientific">Oxynema aestuarii AP17</name>
    <dbReference type="NCBI Taxonomy" id="2064643"/>
    <lineage>
        <taxon>Bacteria</taxon>
        <taxon>Bacillati</taxon>
        <taxon>Cyanobacteriota</taxon>
        <taxon>Cyanophyceae</taxon>
        <taxon>Oscillatoriophycideae</taxon>
        <taxon>Oscillatoriales</taxon>
        <taxon>Oscillatoriaceae</taxon>
        <taxon>Oxynema</taxon>
        <taxon>Oxynema aestuarii</taxon>
    </lineage>
</organism>
<dbReference type="RefSeq" id="WP_168568913.1">
    <property type="nucleotide sequence ID" value="NZ_CP051167.1"/>
</dbReference>